<dbReference type="InterPro" id="IPR032436">
    <property type="entry name" value="URB1_C"/>
</dbReference>
<proteinExistence type="predicted"/>
<feature type="domain" description="URB1 N-terminal" evidence="1">
    <location>
        <begin position="66"/>
        <end position="384"/>
    </location>
</feature>
<dbReference type="OMA" id="VVWVWQS"/>
<feature type="domain" description="URB1 C-terminal" evidence="2">
    <location>
        <begin position="1754"/>
        <end position="1948"/>
    </location>
</feature>
<dbReference type="VEuPathDB" id="FungiDB:SPPG_01275"/>
<dbReference type="Proteomes" id="UP000053201">
    <property type="component" value="Unassembled WGS sequence"/>
</dbReference>
<dbReference type="GO" id="GO:0005730">
    <property type="term" value="C:nucleolus"/>
    <property type="evidence" value="ECO:0007669"/>
    <property type="project" value="TreeGrafter"/>
</dbReference>
<evidence type="ECO:0000313" key="4">
    <source>
        <dbReference type="Proteomes" id="UP000053201"/>
    </source>
</evidence>
<evidence type="ECO:0008006" key="5">
    <source>
        <dbReference type="Google" id="ProtNLM"/>
    </source>
</evidence>
<dbReference type="RefSeq" id="XP_016611858.1">
    <property type="nucleotide sequence ID" value="XM_016749600.1"/>
</dbReference>
<evidence type="ECO:0000313" key="3">
    <source>
        <dbReference type="EMBL" id="KND03819.1"/>
    </source>
</evidence>
<dbReference type="OrthoDB" id="72892at2759"/>
<dbReference type="InterPro" id="IPR021714">
    <property type="entry name" value="URB1_N"/>
</dbReference>
<protein>
    <recommendedName>
        <fullName evidence="5">Nucleolar pre-ribosomal-associated protein 1 C-terminal domain-containing protein</fullName>
    </recommendedName>
</protein>
<dbReference type="PANTHER" id="PTHR13500">
    <property type="entry name" value="NUCLEOLAR PRERIBOSOMAL-ASSOCIATED PROTEIN 1"/>
    <property type="match status" value="1"/>
</dbReference>
<organism evidence="3 4">
    <name type="scientific">Spizellomyces punctatus (strain DAOM BR117)</name>
    <dbReference type="NCBI Taxonomy" id="645134"/>
    <lineage>
        <taxon>Eukaryota</taxon>
        <taxon>Fungi</taxon>
        <taxon>Fungi incertae sedis</taxon>
        <taxon>Chytridiomycota</taxon>
        <taxon>Chytridiomycota incertae sedis</taxon>
        <taxon>Chytridiomycetes</taxon>
        <taxon>Spizellomycetales</taxon>
        <taxon>Spizellomycetaceae</taxon>
        <taxon>Spizellomyces</taxon>
    </lineage>
</organism>
<accession>A0A0L0HSH7</accession>
<dbReference type="GO" id="GO:0000463">
    <property type="term" value="P:maturation of LSU-rRNA from tricistronic rRNA transcript (SSU-rRNA, 5.8S rRNA, LSU-rRNA)"/>
    <property type="evidence" value="ECO:0007669"/>
    <property type="project" value="TreeGrafter"/>
</dbReference>
<reference evidence="3 4" key="1">
    <citation type="submission" date="2009-08" db="EMBL/GenBank/DDBJ databases">
        <title>The Genome Sequence of Spizellomyces punctatus strain DAOM BR117.</title>
        <authorList>
            <consortium name="The Broad Institute Genome Sequencing Platform"/>
            <person name="Russ C."/>
            <person name="Cuomo C."/>
            <person name="Shea T."/>
            <person name="Young S.K."/>
            <person name="Zeng Q."/>
            <person name="Koehrsen M."/>
            <person name="Haas B."/>
            <person name="Borodovsky M."/>
            <person name="Guigo R."/>
            <person name="Alvarado L."/>
            <person name="Berlin A."/>
            <person name="Bochicchio J."/>
            <person name="Borenstein D."/>
            <person name="Chapman S."/>
            <person name="Chen Z."/>
            <person name="Engels R."/>
            <person name="Freedman E."/>
            <person name="Gellesch M."/>
            <person name="Goldberg J."/>
            <person name="Griggs A."/>
            <person name="Gujja S."/>
            <person name="Heiman D."/>
            <person name="Hepburn T."/>
            <person name="Howarth C."/>
            <person name="Jen D."/>
            <person name="Larson L."/>
            <person name="Lewis B."/>
            <person name="Mehta T."/>
            <person name="Park D."/>
            <person name="Pearson M."/>
            <person name="Roberts A."/>
            <person name="Saif S."/>
            <person name="Shenoy N."/>
            <person name="Sisk P."/>
            <person name="Stolte C."/>
            <person name="Sykes S."/>
            <person name="Thomson T."/>
            <person name="Walk T."/>
            <person name="White J."/>
            <person name="Yandava C."/>
            <person name="Burger G."/>
            <person name="Gray M.W."/>
            <person name="Holland P.W.H."/>
            <person name="King N."/>
            <person name="Lang F.B.F."/>
            <person name="Roger A.J."/>
            <person name="Ruiz-Trillo I."/>
            <person name="Lander E."/>
            <person name="Nusbaum C."/>
        </authorList>
    </citation>
    <scope>NUCLEOTIDE SEQUENCE [LARGE SCALE GENOMIC DNA]</scope>
    <source>
        <strain evidence="3 4">DAOM BR117</strain>
    </source>
</reference>
<gene>
    <name evidence="3" type="ORF">SPPG_01275</name>
</gene>
<evidence type="ECO:0000259" key="1">
    <source>
        <dbReference type="Pfam" id="PF11707"/>
    </source>
</evidence>
<keyword evidence="4" id="KW-1185">Reference proteome</keyword>
<dbReference type="STRING" id="645134.A0A0L0HSH7"/>
<evidence type="ECO:0000259" key="2">
    <source>
        <dbReference type="Pfam" id="PF16201"/>
    </source>
</evidence>
<dbReference type="eggNOG" id="KOG1791">
    <property type="taxonomic scope" value="Eukaryota"/>
</dbReference>
<sequence length="2368" mass="264812">MPVAVEAALTHQELVAALNSDNVETLFSGLSRFNRSLSRLINEDADPQVSVEADLLKSYIKGSPECAELFRLWEFQQANQIDRIAPVLLDVIAHMILSSKLIEMWSTGSAASRSIIRDWMKPIYRNLSSGKRPLIQSTLRLLIAVAGFNSATAKELHETFNFTMQALPKLLHTRQKSPREDVKPRRNEDVRTLYIRFLFAFLEQGDISVKRFMLEAKDILSSVFKGLADDSYETVDYVLSTLRRTVIDDTNLARTLKVAFFNNYILDQLVKLYARKEVDPDNALAIADVGHEFLLYICTTPGVGVCFQDAGWYPAKSTGEGKAITVYNKVLLRLLLSLKPTEDPRQEALVLMGLRNCPELVQPYWNELSSLSFEPRVSSKWIANMALAAKIIQLPIPSRLGATIIAMSPPPLMTMVDNVLPPPLDRALNIRGLLHPNALVKHTSAFVQALALEKLARIQATIESIAEDIVASSAQLAVAVGSVDGLLQKWRKARDDLTDEIKRRLPDFQTVLALQSQQRKQVGEKGKSDEAGATDMEIDGEAAEVEEISQEVLHCISLKLVRHYQRQFPDAILEARFNCGKLLPADLTALSEELQIHILELIGEVPEFNWKERAAHAPTSHLGSIWKLYLTTTSNNVASVANGVLHRLLAESFLFENHIDEIPIWLLTLQNLPKDEQMSALAWLDEALCTGARTLYRTVDRLSKLVHACHGRLSDYQKRVADHVLETRRRTIAAGDEQLVDIPPYPISPALISIADGLQALLRRSAEKGDRSAAIGPAQFFFHLVVRLLQSTQGIAEYLVEVVDGVCEGVIVGGGVQFGYLACWEADHYLHAAKGYFTGLAGQTNDVVHHGKDAAKRWRKTLKAMDADLAASGEVLTMFLKNTCPVDLSTVFFEMIERCQNSPPLLACIADYLTWRHPISQSMFDVYQVLREFAIGGSPNESNEAVVRLFHQVPFCSLLTSTFSSSLDFGPTYEELLISRINSCEHPPECVWWTRQVLLELGRSIHLGWDQHRRFAFALLKALVTKVHSWSLGKAGALVSTSRLKENAYDTVRDIIFGHPLLLDRFVSRQSGDKEISTEIMALVHETLEMETRDMNTVNSSLSPMSPTWRLYTDRVRDRLLAELAFQSPHNDTVRAFELFRSFMTYEDVNQILQPLLNGSENMNDLLFLALTARTLGRDGEPHVIKSSFFRRLLKLLKGRHHAEIENIIANIVKRAVVPQALMIRADQDGVAAFRVIASDGDGDKQYVRLYADVPSLFDENTVRLLLNGEEKDGKCIRAHILRSLIVTSPVIRRCVVDVLNKENRTSSLQLGIVHAVLAGLVVTLSAKERFSMSIAIKVVWEVGVTEDERDLITLLHRRIQKELQEQLVSSILGIDGRTILECDAVLRLLGLFAHEYGGLLDELVRRASAQSKSPNYLLSISSMKEHLLALLALASDPHGLTNVIAVALCVLRWFFVGKKKGILNGSEQPGERDLKEVIEVLESVLVRLEGDENAIRGLLDQGEIFKNFLVAALKYRITDPHVLNFLTHLVTFVYGHRRLKSSTRRKLPFTVDALVEMILSHSQFTVVAHAGTNDFLSTNSKISPIPPIHIAKPCLLHFLHLLMSLDPVHCCKTEHLPLLAQAYQGTVASADQVILAIWELYEKQAGISVEAHAMRWGLTSTAALSSVSAAQSLARIDAVWMAHTCQWFPTALELEAVQPSTGHFAEALAAGEVYSSRLTPLYDPKFFLPLVAGSLIHGSMHVDSRRLVESNALGLAIMALSSDRDSMRKAGYFVLDLSYNLLYESTMKERNQIILLLEGLKNAVVKREEGNQGTQRVPAVVALFIAQGLMILLKPENEMYPLVNRFFLQRPIVDLEDVPMFYGLFYSASDNSRRERVWMLRLLSCGLKTAGDYRLYKRRHVVDILMGFFSSSMSDTMTRKLVLEVIVKATAIPSVISDMITQSGLLTFMHTVVTALDFRSGNDIVLCIPRVMRAILSGFVRSDPEWHGSRRIVWLESIATVVAAVVQGIASAARLDGCIKAETATWWCNVAVDVSRLLYDTLAAFGDEEKLATNGSAVSPFGIGHVLDLAAVLEQCERVLPPDFNQNGTNDQGLNEASNVSLDTLDLDGLYSLDYDLRRLLKRARLYLFDVTSVLSIPRLPSLLGDVRVSWREMLARLLDYTLECTDMYPEIWRSALPDRVTPLDRYTEFLLRLQMTHPDAIAACVLTDESTRRRNILGRLVAMWGLIGTQFSKKARLQASVSMVILAQQLTGHGRKRKRDDDGEITGDRPISAMEQLADKYVPRFAPDLPRTPFSRKLLYEVVPILLGKIPKPDQLLKSNEVGNVVDILQATIRRIWGGDDCDGISREERIWTKALSEITGKSQSL</sequence>
<name>A0A0L0HSH7_SPIPD</name>
<dbReference type="GeneID" id="27684951"/>
<dbReference type="Pfam" id="PF11707">
    <property type="entry name" value="Npa1"/>
    <property type="match status" value="1"/>
</dbReference>
<dbReference type="FunCoup" id="A0A0L0HSH7">
    <property type="interactions" value="94"/>
</dbReference>
<dbReference type="PANTHER" id="PTHR13500:SF0">
    <property type="entry name" value="NUCLEOLAR PRE-RIBOSOMAL-ASSOCIATED PROTEIN 1"/>
    <property type="match status" value="1"/>
</dbReference>
<dbReference type="InterPro" id="IPR039844">
    <property type="entry name" value="URB1"/>
</dbReference>
<dbReference type="Pfam" id="PF16201">
    <property type="entry name" value="NopRA1"/>
    <property type="match status" value="1"/>
</dbReference>
<dbReference type="EMBL" id="KQ257451">
    <property type="protein sequence ID" value="KND03819.1"/>
    <property type="molecule type" value="Genomic_DNA"/>
</dbReference>
<dbReference type="InParanoid" id="A0A0L0HSH7"/>
<dbReference type="GO" id="GO:0000466">
    <property type="term" value="P:maturation of 5.8S rRNA from tricistronic rRNA transcript (SSU-rRNA, 5.8S rRNA, LSU-rRNA)"/>
    <property type="evidence" value="ECO:0007669"/>
    <property type="project" value="TreeGrafter"/>
</dbReference>